<dbReference type="Pfam" id="PF01920">
    <property type="entry name" value="Prefoldin_2"/>
    <property type="match status" value="1"/>
</dbReference>
<dbReference type="InterPro" id="IPR009011">
    <property type="entry name" value="Man6P_isomerase_rcpt-bd_dom_sf"/>
</dbReference>
<evidence type="ECO:0000256" key="1">
    <source>
        <dbReference type="ARBA" id="ARBA00004304"/>
    </source>
</evidence>
<dbReference type="InterPro" id="IPR016661">
    <property type="entry name" value="PFDN4"/>
</dbReference>
<evidence type="ECO:0000256" key="17">
    <source>
        <dbReference type="SAM" id="Coils"/>
    </source>
</evidence>
<evidence type="ECO:0000256" key="6">
    <source>
        <dbReference type="ARBA" id="ARBA00013776"/>
    </source>
</evidence>
<evidence type="ECO:0000256" key="10">
    <source>
        <dbReference type="ARBA" id="ARBA00023006"/>
    </source>
</evidence>
<name>A0AA39CTH1_9EURO</name>
<dbReference type="Proteomes" id="UP001172681">
    <property type="component" value="Unassembled WGS sequence"/>
</dbReference>
<feature type="region of interest" description="Disordered" evidence="18">
    <location>
        <begin position="163"/>
        <end position="208"/>
    </location>
</feature>
<evidence type="ECO:0000313" key="22">
    <source>
        <dbReference type="EMBL" id="KAJ9621372.1"/>
    </source>
</evidence>
<feature type="transmembrane region" description="Helical" evidence="19">
    <location>
        <begin position="246"/>
        <end position="266"/>
    </location>
</feature>
<dbReference type="GO" id="GO:0006457">
    <property type="term" value="P:protein folding"/>
    <property type="evidence" value="ECO:0007669"/>
    <property type="project" value="InterPro"/>
</dbReference>
<evidence type="ECO:0000256" key="19">
    <source>
        <dbReference type="SAM" id="Phobius"/>
    </source>
</evidence>
<dbReference type="PROSITE" id="PS51914">
    <property type="entry name" value="MRH"/>
    <property type="match status" value="1"/>
</dbReference>
<comment type="similarity">
    <text evidence="4">Belongs to the ATG27 family.</text>
</comment>
<dbReference type="GO" id="GO:0000139">
    <property type="term" value="C:Golgi membrane"/>
    <property type="evidence" value="ECO:0007669"/>
    <property type="project" value="UniProtKB-SubCell"/>
</dbReference>
<keyword evidence="17" id="KW-0175">Coiled coil</keyword>
<dbReference type="InterPro" id="IPR018939">
    <property type="entry name" value="Autophagy-rel_prot_27"/>
</dbReference>
<feature type="chain" id="PRO_5041340761" description="Autophagy-related protein 27" evidence="20">
    <location>
        <begin position="22"/>
        <end position="479"/>
    </location>
</feature>
<dbReference type="GO" id="GO:0006914">
    <property type="term" value="P:autophagy"/>
    <property type="evidence" value="ECO:0007669"/>
    <property type="project" value="UniProtKB-KW"/>
</dbReference>
<evidence type="ECO:0000256" key="7">
    <source>
        <dbReference type="ARBA" id="ARBA00022692"/>
    </source>
</evidence>
<keyword evidence="9 19" id="KW-1133">Transmembrane helix</keyword>
<keyword evidence="7 19" id="KW-0812">Transmembrane</keyword>
<evidence type="ECO:0000256" key="4">
    <source>
        <dbReference type="ARBA" id="ARBA00005363"/>
    </source>
</evidence>
<evidence type="ECO:0000256" key="11">
    <source>
        <dbReference type="ARBA" id="ARBA00023034"/>
    </source>
</evidence>
<dbReference type="SUPFAM" id="SSF50911">
    <property type="entry name" value="Mannose 6-phosphate receptor domain"/>
    <property type="match status" value="1"/>
</dbReference>
<dbReference type="InterPro" id="IPR002777">
    <property type="entry name" value="PFD_beta-like"/>
</dbReference>
<gene>
    <name evidence="22" type="primary">ATG27</name>
    <name evidence="22" type="ORF">H2204_011933</name>
</gene>
<comment type="similarity">
    <text evidence="5">Belongs to the prefoldin subunit beta family.</text>
</comment>
<keyword evidence="8 20" id="KW-0732">Signal</keyword>
<evidence type="ECO:0000256" key="15">
    <source>
        <dbReference type="ARBA" id="ARBA00023186"/>
    </source>
</evidence>
<evidence type="ECO:0000256" key="2">
    <source>
        <dbReference type="ARBA" id="ARBA00004358"/>
    </source>
</evidence>
<feature type="domain" description="MRH" evidence="21">
    <location>
        <begin position="24"/>
        <end position="234"/>
    </location>
</feature>
<feature type="region of interest" description="Disordered" evidence="18">
    <location>
        <begin position="308"/>
        <end position="336"/>
    </location>
</feature>
<keyword evidence="23" id="KW-1185">Reference proteome</keyword>
<reference evidence="22" key="1">
    <citation type="submission" date="2022-10" db="EMBL/GenBank/DDBJ databases">
        <title>Culturing micro-colonial fungi from biological soil crusts in the Mojave desert and describing Neophaeococcomyces mojavensis, and introducing the new genera and species Taxawa tesnikishii.</title>
        <authorList>
            <person name="Kurbessoian T."/>
            <person name="Stajich J.E."/>
        </authorList>
    </citation>
    <scope>NUCLEOTIDE SEQUENCE</scope>
    <source>
        <strain evidence="22">TK_35</strain>
    </source>
</reference>
<evidence type="ECO:0000256" key="9">
    <source>
        <dbReference type="ARBA" id="ARBA00022989"/>
    </source>
</evidence>
<evidence type="ECO:0000256" key="3">
    <source>
        <dbReference type="ARBA" id="ARBA00004614"/>
    </source>
</evidence>
<keyword evidence="15" id="KW-0143">Chaperone</keyword>
<proteinExistence type="inferred from homology"/>
<dbReference type="GO" id="GO:0031966">
    <property type="term" value="C:mitochondrial membrane"/>
    <property type="evidence" value="ECO:0007669"/>
    <property type="project" value="UniProtKB-SubCell"/>
</dbReference>
<accession>A0AA39CTH1</accession>
<comment type="caution">
    <text evidence="22">The sequence shown here is derived from an EMBL/GenBank/DDBJ whole genome shotgun (WGS) entry which is preliminary data.</text>
</comment>
<evidence type="ECO:0000256" key="20">
    <source>
        <dbReference type="SAM" id="SignalP"/>
    </source>
</evidence>
<dbReference type="GO" id="GO:0030659">
    <property type="term" value="C:cytoplasmic vesicle membrane"/>
    <property type="evidence" value="ECO:0007669"/>
    <property type="project" value="UniProtKB-SubCell"/>
</dbReference>
<dbReference type="PANTHER" id="PTHR21100">
    <property type="entry name" value="PREFOLDIN SUBUNIT 4"/>
    <property type="match status" value="1"/>
</dbReference>
<sequence>MKSPATILLSLPFLLAQLSAAASIDCENIRVGGKKFDISKLAGRHSITLHDTSRPPAEYNTTWSVNLCAPLKKIDGVRDADQCPMGTRVCGVVQSWNPVDDPDKKHIEVENVIPIAGNFDSSTGKSLDPKVTRLKEQDVNADGLQIEFNGGYYNKNKQRAVIQLQCDPDRTGNEARRMRRDDKGKEGDDGTDDGDKDDETSSSSLSFVSYGPVEGKEKLEVVRFNWKTKYACEDYADSDEAKKGGWGFFTWFILITFLGIAAYLIFGSWLNYNRYGARGWDLLPHGDTIRDIPYLFKDFSRKVVDTVSGGGSRGGYSALSKEEESESTDAEVTKEDQDKINTFSRLHNRSKLLEEELATKQKDKEDLEELSTELELADEDELVPYVNFAQTIIVSPLFSSLSTDRILNVFAHSVDRYKIGDSFMHLPLEEAQDLLSSATTDIEEEVSTLQEELGTVKDEIGQLKAHLYARFGRGINLEA</sequence>
<evidence type="ECO:0000256" key="14">
    <source>
        <dbReference type="ARBA" id="ARBA00023157"/>
    </source>
</evidence>
<feature type="coiled-coil region" evidence="17">
    <location>
        <begin position="350"/>
        <end position="380"/>
    </location>
</feature>
<dbReference type="AlphaFoldDB" id="A0AA39CTH1"/>
<evidence type="ECO:0000256" key="12">
    <source>
        <dbReference type="ARBA" id="ARBA00023128"/>
    </source>
</evidence>
<evidence type="ECO:0000259" key="21">
    <source>
        <dbReference type="PROSITE" id="PS51914"/>
    </source>
</evidence>
<evidence type="ECO:0000256" key="18">
    <source>
        <dbReference type="SAM" id="MobiDB-lite"/>
    </source>
</evidence>
<evidence type="ECO:0000256" key="13">
    <source>
        <dbReference type="ARBA" id="ARBA00023136"/>
    </source>
</evidence>
<keyword evidence="11" id="KW-0333">Golgi apparatus</keyword>
<evidence type="ECO:0000256" key="16">
    <source>
        <dbReference type="ARBA" id="ARBA00023329"/>
    </source>
</evidence>
<dbReference type="GO" id="GO:0016272">
    <property type="term" value="C:prefoldin complex"/>
    <property type="evidence" value="ECO:0007669"/>
    <property type="project" value="InterPro"/>
</dbReference>
<dbReference type="Gene3D" id="2.70.130.10">
    <property type="entry name" value="Mannose-6-phosphate receptor binding domain"/>
    <property type="match status" value="1"/>
</dbReference>
<dbReference type="InterPro" id="IPR044865">
    <property type="entry name" value="MRH_dom"/>
</dbReference>
<keyword evidence="14" id="KW-1015">Disulfide bond</keyword>
<feature type="compositionally biased region" description="Basic and acidic residues" evidence="18">
    <location>
        <begin position="167"/>
        <end position="188"/>
    </location>
</feature>
<keyword evidence="16" id="KW-0968">Cytoplasmic vesicle</keyword>
<dbReference type="Pfam" id="PF09451">
    <property type="entry name" value="ATG27"/>
    <property type="match status" value="1"/>
</dbReference>
<keyword evidence="13 19" id="KW-0472">Membrane</keyword>
<organism evidence="22 23">
    <name type="scientific">Knufia peltigerae</name>
    <dbReference type="NCBI Taxonomy" id="1002370"/>
    <lineage>
        <taxon>Eukaryota</taxon>
        <taxon>Fungi</taxon>
        <taxon>Dikarya</taxon>
        <taxon>Ascomycota</taxon>
        <taxon>Pezizomycotina</taxon>
        <taxon>Eurotiomycetes</taxon>
        <taxon>Chaetothyriomycetidae</taxon>
        <taxon>Chaetothyriales</taxon>
        <taxon>Trichomeriaceae</taxon>
        <taxon>Knufia</taxon>
    </lineage>
</organism>
<feature type="signal peptide" evidence="20">
    <location>
        <begin position="1"/>
        <end position="21"/>
    </location>
</feature>
<dbReference type="EMBL" id="JAPDRN010000115">
    <property type="protein sequence ID" value="KAJ9621372.1"/>
    <property type="molecule type" value="Genomic_DNA"/>
</dbReference>
<evidence type="ECO:0000256" key="8">
    <source>
        <dbReference type="ARBA" id="ARBA00022729"/>
    </source>
</evidence>
<feature type="compositionally biased region" description="Acidic residues" evidence="18">
    <location>
        <begin position="189"/>
        <end position="200"/>
    </location>
</feature>
<keyword evidence="12" id="KW-0496">Mitochondrion</keyword>
<dbReference type="CDD" id="cd23165">
    <property type="entry name" value="Prefoldin_4"/>
    <property type="match status" value="1"/>
</dbReference>
<evidence type="ECO:0000256" key="5">
    <source>
        <dbReference type="ARBA" id="ARBA00008045"/>
    </source>
</evidence>
<dbReference type="PANTHER" id="PTHR21100:SF9">
    <property type="entry name" value="PREFOLDIN SUBUNIT 4"/>
    <property type="match status" value="1"/>
</dbReference>
<keyword evidence="10" id="KW-0072">Autophagy</keyword>
<dbReference type="GO" id="GO:0051082">
    <property type="term" value="F:unfolded protein binding"/>
    <property type="evidence" value="ECO:0007669"/>
    <property type="project" value="InterPro"/>
</dbReference>
<comment type="subcellular location">
    <subcellularLocation>
        <location evidence="2">Cytoplasmic vesicle membrane</location>
        <topology evidence="2">Single-pass type I membrane protein</topology>
    </subcellularLocation>
    <subcellularLocation>
        <location evidence="3">Golgi apparatus membrane</location>
        <topology evidence="3">Single-pass type I membrane protein</topology>
    </subcellularLocation>
    <subcellularLocation>
        <location evidence="1">Mitochondrion membrane</location>
        <topology evidence="1">Single-pass membrane protein</topology>
    </subcellularLocation>
</comment>
<protein>
    <recommendedName>
        <fullName evidence="6">Autophagy-related protein 27</fullName>
    </recommendedName>
</protein>
<evidence type="ECO:0000313" key="23">
    <source>
        <dbReference type="Proteomes" id="UP001172681"/>
    </source>
</evidence>